<dbReference type="PROSITE" id="PS50905">
    <property type="entry name" value="FERRITIN_LIKE"/>
    <property type="match status" value="1"/>
</dbReference>
<feature type="signal peptide" evidence="11">
    <location>
        <begin position="1"/>
        <end position="21"/>
    </location>
</feature>
<comment type="caution">
    <text evidence="13">The sequence shown here is derived from an EMBL/GenBank/DDBJ whole genome shotgun (WGS) entry which is preliminary data.</text>
</comment>
<evidence type="ECO:0000256" key="9">
    <source>
        <dbReference type="RuleBase" id="RU361145"/>
    </source>
</evidence>
<feature type="chain" id="PRO_5043663179" description="Ferritin" evidence="11">
    <location>
        <begin position="22"/>
        <end position="291"/>
    </location>
</feature>
<dbReference type="Proteomes" id="UP000735302">
    <property type="component" value="Unassembled WGS sequence"/>
</dbReference>
<evidence type="ECO:0000313" key="14">
    <source>
        <dbReference type="Proteomes" id="UP000735302"/>
    </source>
</evidence>
<accession>A0AAV4CWD3</accession>
<protein>
    <recommendedName>
        <fullName evidence="9">Ferritin</fullName>
        <ecNumber evidence="9">1.16.3.1</ecNumber>
    </recommendedName>
</protein>
<feature type="domain" description="Ferritin-like diiron" evidence="12">
    <location>
        <begin position="28"/>
        <end position="272"/>
    </location>
</feature>
<feature type="compositionally biased region" description="Basic residues" evidence="10">
    <location>
        <begin position="155"/>
        <end position="185"/>
    </location>
</feature>
<evidence type="ECO:0000256" key="6">
    <source>
        <dbReference type="ARBA" id="ARBA00025111"/>
    </source>
</evidence>
<dbReference type="EC" id="1.16.3.1" evidence="9"/>
<dbReference type="GO" id="GO:0006826">
    <property type="term" value="P:iron ion transport"/>
    <property type="evidence" value="ECO:0007669"/>
    <property type="project" value="InterPro"/>
</dbReference>
<keyword evidence="2 9" id="KW-0409">Iron storage</keyword>
<dbReference type="SUPFAM" id="SSF47240">
    <property type="entry name" value="Ferritin-like"/>
    <property type="match status" value="2"/>
</dbReference>
<keyword evidence="4 9" id="KW-0560">Oxidoreductase</keyword>
<dbReference type="Gene3D" id="1.20.1260.10">
    <property type="match status" value="1"/>
</dbReference>
<evidence type="ECO:0000256" key="1">
    <source>
        <dbReference type="ARBA" id="ARBA00007513"/>
    </source>
</evidence>
<dbReference type="GO" id="GO:0005737">
    <property type="term" value="C:cytoplasm"/>
    <property type="evidence" value="ECO:0007669"/>
    <property type="project" value="TreeGrafter"/>
</dbReference>
<dbReference type="InterPro" id="IPR001519">
    <property type="entry name" value="Ferritin"/>
</dbReference>
<reference evidence="13 14" key="1">
    <citation type="journal article" date="2021" name="Elife">
        <title>Chloroplast acquisition without the gene transfer in kleptoplastic sea slugs, Plakobranchus ocellatus.</title>
        <authorList>
            <person name="Maeda T."/>
            <person name="Takahashi S."/>
            <person name="Yoshida T."/>
            <person name="Shimamura S."/>
            <person name="Takaki Y."/>
            <person name="Nagai Y."/>
            <person name="Toyoda A."/>
            <person name="Suzuki Y."/>
            <person name="Arimoto A."/>
            <person name="Ishii H."/>
            <person name="Satoh N."/>
            <person name="Nishiyama T."/>
            <person name="Hasebe M."/>
            <person name="Maruyama T."/>
            <person name="Minagawa J."/>
            <person name="Obokata J."/>
            <person name="Shigenobu S."/>
        </authorList>
    </citation>
    <scope>NUCLEOTIDE SEQUENCE [LARGE SCALE GENOMIC DNA]</scope>
</reference>
<feature type="binding site" evidence="8">
    <location>
        <position position="254"/>
    </location>
    <ligand>
        <name>Fe cation</name>
        <dbReference type="ChEBI" id="CHEBI:24875"/>
        <label>1</label>
    </ligand>
</feature>
<name>A0AAV4CWD3_9GAST</name>
<dbReference type="GO" id="GO:0008198">
    <property type="term" value="F:ferrous iron binding"/>
    <property type="evidence" value="ECO:0007669"/>
    <property type="project" value="TreeGrafter"/>
</dbReference>
<keyword evidence="5 8" id="KW-0408">Iron</keyword>
<evidence type="ECO:0000259" key="12">
    <source>
        <dbReference type="PROSITE" id="PS50905"/>
    </source>
</evidence>
<dbReference type="GO" id="GO:0008199">
    <property type="term" value="F:ferric iron binding"/>
    <property type="evidence" value="ECO:0007669"/>
    <property type="project" value="InterPro"/>
</dbReference>
<dbReference type="GO" id="GO:0006879">
    <property type="term" value="P:intracellular iron ion homeostasis"/>
    <property type="evidence" value="ECO:0007669"/>
    <property type="project" value="UniProtKB-KW"/>
</dbReference>
<comment type="function">
    <text evidence="9">Stores iron in a soluble, non-toxic, readily available form. Important for iron homeostasis. Iron is taken up in the ferrous form and deposited as ferric hydroxides after oxidation.</text>
</comment>
<keyword evidence="3 8" id="KW-0479">Metal-binding</keyword>
<comment type="function">
    <text evidence="6">Stores iron in a soluble, non-toxic, readily available form. Important for iron homeostasis. Has ferroxidase activity. Iron is taken up in the ferrous form and deposited as ferric hydroxides after oxidation.</text>
</comment>
<comment type="catalytic activity">
    <reaction evidence="7 9">
        <text>4 Fe(2+) + O2 + 4 H(+) = 4 Fe(3+) + 2 H2O</text>
        <dbReference type="Rhea" id="RHEA:11148"/>
        <dbReference type="ChEBI" id="CHEBI:15377"/>
        <dbReference type="ChEBI" id="CHEBI:15378"/>
        <dbReference type="ChEBI" id="CHEBI:15379"/>
        <dbReference type="ChEBI" id="CHEBI:29033"/>
        <dbReference type="ChEBI" id="CHEBI:29034"/>
        <dbReference type="EC" id="1.16.3.1"/>
    </reaction>
</comment>
<evidence type="ECO:0000256" key="3">
    <source>
        <dbReference type="ARBA" id="ARBA00022723"/>
    </source>
</evidence>
<dbReference type="EMBL" id="BLXT01007044">
    <property type="protein sequence ID" value="GFO36206.1"/>
    <property type="molecule type" value="Genomic_DNA"/>
</dbReference>
<dbReference type="Pfam" id="PF00210">
    <property type="entry name" value="Ferritin"/>
    <property type="match status" value="2"/>
</dbReference>
<dbReference type="InterPro" id="IPR012347">
    <property type="entry name" value="Ferritin-like"/>
</dbReference>
<dbReference type="PANTHER" id="PTHR11431">
    <property type="entry name" value="FERRITIN"/>
    <property type="match status" value="1"/>
</dbReference>
<comment type="similarity">
    <text evidence="1 9">Belongs to the ferritin family.</text>
</comment>
<evidence type="ECO:0000313" key="13">
    <source>
        <dbReference type="EMBL" id="GFO36206.1"/>
    </source>
</evidence>
<evidence type="ECO:0000256" key="10">
    <source>
        <dbReference type="SAM" id="MobiDB-lite"/>
    </source>
</evidence>
<feature type="region of interest" description="Disordered" evidence="10">
    <location>
        <begin position="154"/>
        <end position="204"/>
    </location>
</feature>
<sequence>MYLLFLLHMLLLASISVQQEAVVSMVAQNYNPKLDSQLEQQISSYVTQEVAYTAYASYFERADVALPGFEKFFSSLSKSARESAKNMTRLVNERGGCLNYPIIQLKYACEKIEKELAKGNISKPMDVQSVIAAPPRRNPHICHFLLVHNPFDSLKKKHHKSSKKHYKTTKKPKKHHKRTYRSRKSRSYDYRNVRATSPSTHEPREKWQHGLYGLEDALALERTVMSEILKTHNDAAFFKDPLTRHRLEHYLENQIDSVYQVAQLVDRLQQHRNLDTYILEEYLLDSHLQEM</sequence>
<dbReference type="GO" id="GO:0004322">
    <property type="term" value="F:ferroxidase activity"/>
    <property type="evidence" value="ECO:0007669"/>
    <property type="project" value="UniProtKB-EC"/>
</dbReference>
<feature type="binding site" evidence="8">
    <location>
        <position position="221"/>
    </location>
    <ligand>
        <name>Fe cation</name>
        <dbReference type="ChEBI" id="CHEBI:24875"/>
        <label>1</label>
    </ligand>
</feature>
<dbReference type="InterPro" id="IPR008331">
    <property type="entry name" value="Ferritin_DPS_dom"/>
</dbReference>
<gene>
    <name evidence="13" type="ORF">PoB_006271100</name>
</gene>
<evidence type="ECO:0000256" key="2">
    <source>
        <dbReference type="ARBA" id="ARBA00022434"/>
    </source>
</evidence>
<evidence type="ECO:0000256" key="4">
    <source>
        <dbReference type="ARBA" id="ARBA00023002"/>
    </source>
</evidence>
<evidence type="ECO:0000256" key="5">
    <source>
        <dbReference type="ARBA" id="ARBA00023004"/>
    </source>
</evidence>
<evidence type="ECO:0000256" key="8">
    <source>
        <dbReference type="PIRSR" id="PIRSR601519-1"/>
    </source>
</evidence>
<dbReference type="PANTHER" id="PTHR11431:SF75">
    <property type="entry name" value="FERRITIN"/>
    <property type="match status" value="1"/>
</dbReference>
<dbReference type="InterPro" id="IPR009078">
    <property type="entry name" value="Ferritin-like_SF"/>
</dbReference>
<proteinExistence type="inferred from homology"/>
<organism evidence="13 14">
    <name type="scientific">Plakobranchus ocellatus</name>
    <dbReference type="NCBI Taxonomy" id="259542"/>
    <lineage>
        <taxon>Eukaryota</taxon>
        <taxon>Metazoa</taxon>
        <taxon>Spiralia</taxon>
        <taxon>Lophotrochozoa</taxon>
        <taxon>Mollusca</taxon>
        <taxon>Gastropoda</taxon>
        <taxon>Heterobranchia</taxon>
        <taxon>Euthyneura</taxon>
        <taxon>Panpulmonata</taxon>
        <taxon>Sacoglossa</taxon>
        <taxon>Placobranchoidea</taxon>
        <taxon>Plakobranchidae</taxon>
        <taxon>Plakobranchus</taxon>
    </lineage>
</organism>
<evidence type="ECO:0000256" key="7">
    <source>
        <dbReference type="ARBA" id="ARBA00047990"/>
    </source>
</evidence>
<evidence type="ECO:0000256" key="11">
    <source>
        <dbReference type="SAM" id="SignalP"/>
    </source>
</evidence>
<keyword evidence="14" id="KW-1185">Reference proteome</keyword>
<dbReference type="InterPro" id="IPR009040">
    <property type="entry name" value="Ferritin-like_diiron"/>
</dbReference>
<keyword evidence="11" id="KW-0732">Signal</keyword>
<dbReference type="AlphaFoldDB" id="A0AAV4CWD3"/>